<dbReference type="EMBL" id="CP097510">
    <property type="protein sequence ID" value="URE39798.1"/>
    <property type="molecule type" value="Genomic_DNA"/>
</dbReference>
<protein>
    <submittedName>
        <fullName evidence="1">Uncharacterized protein</fullName>
    </submittedName>
</protein>
<evidence type="ECO:0000313" key="2">
    <source>
        <dbReference type="Proteomes" id="UP001055439"/>
    </source>
</evidence>
<accession>A0A9E7I2B0</accession>
<evidence type="ECO:0000313" key="1">
    <source>
        <dbReference type="EMBL" id="URE39798.1"/>
    </source>
</evidence>
<dbReference type="AlphaFoldDB" id="A0A9E7I2B0"/>
<reference evidence="1" key="1">
    <citation type="submission" date="2022-05" db="EMBL/GenBank/DDBJ databases">
        <title>The Musa troglodytarum L. genome provides insights into the mechanism of non-climacteric behaviour and enrichment of carotenoids.</title>
        <authorList>
            <person name="Wang J."/>
        </authorList>
    </citation>
    <scope>NUCLEOTIDE SEQUENCE</scope>
    <source>
        <tissue evidence="1">Leaf</tissue>
    </source>
</reference>
<gene>
    <name evidence="1" type="ORF">MUK42_15099</name>
</gene>
<proteinExistence type="predicted"/>
<organism evidence="1 2">
    <name type="scientific">Musa troglodytarum</name>
    <name type="common">fe'i banana</name>
    <dbReference type="NCBI Taxonomy" id="320322"/>
    <lineage>
        <taxon>Eukaryota</taxon>
        <taxon>Viridiplantae</taxon>
        <taxon>Streptophyta</taxon>
        <taxon>Embryophyta</taxon>
        <taxon>Tracheophyta</taxon>
        <taxon>Spermatophyta</taxon>
        <taxon>Magnoliopsida</taxon>
        <taxon>Liliopsida</taxon>
        <taxon>Zingiberales</taxon>
        <taxon>Musaceae</taxon>
        <taxon>Musa</taxon>
    </lineage>
</organism>
<dbReference type="Proteomes" id="UP001055439">
    <property type="component" value="Chromosome 8"/>
</dbReference>
<name>A0A9E7I2B0_9LILI</name>
<sequence length="86" mass="9641">METTELKIVRGSTMLESAHEESIELWWVLSHFSSLRKEYVTSPLRSSQIDPPLSGMSSVGYSLDQLPHAVAKNEKEKDPTLAPKIT</sequence>
<keyword evidence="2" id="KW-1185">Reference proteome</keyword>